<dbReference type="InParanoid" id="G0QWC6"/>
<gene>
    <name evidence="1" type="ORF">IMG5_130990</name>
</gene>
<dbReference type="RefSeq" id="XP_004032060.1">
    <property type="nucleotide sequence ID" value="XM_004032012.1"/>
</dbReference>
<name>G0QWC6_ICHMU</name>
<dbReference type="EMBL" id="GL983988">
    <property type="protein sequence ID" value="EGR30473.1"/>
    <property type="molecule type" value="Genomic_DNA"/>
</dbReference>
<sequence length="141" mass="17017">MHQSLPQKDIQKQLYNNHMQTKIQSKQMSLIREQEFLTIFNIIQYNQVKILQINLNQTKSMEQVQDLIFVNAQYLKQALIRNYSYNRLRIKGLKYPFIYIKTYTEKDKRIINLTQMLFNNKQDFVLALQQITINVLTLNFP</sequence>
<dbReference type="GeneID" id="14906583"/>
<organism evidence="1 2">
    <name type="scientific">Ichthyophthirius multifiliis</name>
    <name type="common">White spot disease agent</name>
    <name type="synonym">Ich</name>
    <dbReference type="NCBI Taxonomy" id="5932"/>
    <lineage>
        <taxon>Eukaryota</taxon>
        <taxon>Sar</taxon>
        <taxon>Alveolata</taxon>
        <taxon>Ciliophora</taxon>
        <taxon>Intramacronucleata</taxon>
        <taxon>Oligohymenophorea</taxon>
        <taxon>Hymenostomatida</taxon>
        <taxon>Ophryoglenina</taxon>
        <taxon>Ichthyophthirius</taxon>
    </lineage>
</organism>
<proteinExistence type="predicted"/>
<evidence type="ECO:0000313" key="2">
    <source>
        <dbReference type="Proteomes" id="UP000008983"/>
    </source>
</evidence>
<protein>
    <submittedName>
        <fullName evidence="1">Uncharacterized protein</fullName>
    </submittedName>
</protein>
<dbReference type="Proteomes" id="UP000008983">
    <property type="component" value="Unassembled WGS sequence"/>
</dbReference>
<dbReference type="AlphaFoldDB" id="G0QWC6"/>
<reference evidence="1 2" key="1">
    <citation type="submission" date="2011-07" db="EMBL/GenBank/DDBJ databases">
        <authorList>
            <person name="Coyne R."/>
            <person name="Brami D."/>
            <person name="Johnson J."/>
            <person name="Hostetler J."/>
            <person name="Hannick L."/>
            <person name="Clark T."/>
            <person name="Cassidy-Hanley D."/>
            <person name="Inman J."/>
        </authorList>
    </citation>
    <scope>NUCLEOTIDE SEQUENCE [LARGE SCALE GENOMIC DNA]</scope>
    <source>
        <strain evidence="1 2">G5</strain>
    </source>
</reference>
<accession>G0QWC6</accession>
<keyword evidence="2" id="KW-1185">Reference proteome</keyword>
<evidence type="ECO:0000313" key="1">
    <source>
        <dbReference type="EMBL" id="EGR30473.1"/>
    </source>
</evidence>